<accession>A0A7Y2EDB8</accession>
<dbReference type="Proteomes" id="UP000547674">
    <property type="component" value="Unassembled WGS sequence"/>
</dbReference>
<sequence>MFRLAKLLLLLVSLSAVVLTAACAPIPQNRAGRDLSTWPFAAIYRLDNLPNELRAEPRVFEGRWIETLERQDRALVELSVPRYLALVSYNSGS</sequence>
<dbReference type="AlphaFoldDB" id="A0A7Y2EDB8"/>
<keyword evidence="1" id="KW-0732">Signal</keyword>
<proteinExistence type="predicted"/>
<protein>
    <submittedName>
        <fullName evidence="2">Uncharacterized protein</fullName>
    </submittedName>
</protein>
<evidence type="ECO:0000313" key="3">
    <source>
        <dbReference type="Proteomes" id="UP000547674"/>
    </source>
</evidence>
<feature type="chain" id="PRO_5030648405" evidence="1">
    <location>
        <begin position="22"/>
        <end position="93"/>
    </location>
</feature>
<gene>
    <name evidence="2" type="ORF">HKN21_13380</name>
</gene>
<name>A0A7Y2EDB8_UNCEI</name>
<dbReference type="PROSITE" id="PS51257">
    <property type="entry name" value="PROKAR_LIPOPROTEIN"/>
    <property type="match status" value="1"/>
</dbReference>
<dbReference type="EMBL" id="JABDJR010000538">
    <property type="protein sequence ID" value="NNF07749.1"/>
    <property type="molecule type" value="Genomic_DNA"/>
</dbReference>
<feature type="signal peptide" evidence="1">
    <location>
        <begin position="1"/>
        <end position="21"/>
    </location>
</feature>
<evidence type="ECO:0000256" key="1">
    <source>
        <dbReference type="SAM" id="SignalP"/>
    </source>
</evidence>
<reference evidence="2 3" key="1">
    <citation type="submission" date="2020-03" db="EMBL/GenBank/DDBJ databases">
        <title>Metabolic flexibility allows generalist bacteria to become dominant in a frequently disturbed ecosystem.</title>
        <authorList>
            <person name="Chen Y.-J."/>
            <person name="Leung P.M."/>
            <person name="Bay S.K."/>
            <person name="Hugenholtz P."/>
            <person name="Kessler A.J."/>
            <person name="Shelley G."/>
            <person name="Waite D.W."/>
            <person name="Cook P.L."/>
            <person name="Greening C."/>
        </authorList>
    </citation>
    <scope>NUCLEOTIDE SEQUENCE [LARGE SCALE GENOMIC DNA]</scope>
    <source>
        <strain evidence="2">SS_bin_28</strain>
    </source>
</reference>
<organism evidence="2 3">
    <name type="scientific">Eiseniibacteriota bacterium</name>
    <dbReference type="NCBI Taxonomy" id="2212470"/>
    <lineage>
        <taxon>Bacteria</taxon>
        <taxon>Candidatus Eiseniibacteriota</taxon>
    </lineage>
</organism>
<feature type="non-terminal residue" evidence="2">
    <location>
        <position position="93"/>
    </location>
</feature>
<comment type="caution">
    <text evidence="2">The sequence shown here is derived from an EMBL/GenBank/DDBJ whole genome shotgun (WGS) entry which is preliminary data.</text>
</comment>
<evidence type="ECO:0000313" key="2">
    <source>
        <dbReference type="EMBL" id="NNF07749.1"/>
    </source>
</evidence>